<comment type="caution">
    <text evidence="1">The sequence shown here is derived from an EMBL/GenBank/DDBJ whole genome shotgun (WGS) entry which is preliminary data.</text>
</comment>
<organism evidence="1 2">
    <name type="scientific">Suillus discolor</name>
    <dbReference type="NCBI Taxonomy" id="1912936"/>
    <lineage>
        <taxon>Eukaryota</taxon>
        <taxon>Fungi</taxon>
        <taxon>Dikarya</taxon>
        <taxon>Basidiomycota</taxon>
        <taxon>Agaricomycotina</taxon>
        <taxon>Agaricomycetes</taxon>
        <taxon>Agaricomycetidae</taxon>
        <taxon>Boletales</taxon>
        <taxon>Suillineae</taxon>
        <taxon>Suillaceae</taxon>
        <taxon>Suillus</taxon>
    </lineage>
</organism>
<keyword evidence="2" id="KW-1185">Reference proteome</keyword>
<proteinExistence type="predicted"/>
<dbReference type="EMBL" id="JABBWM010000007">
    <property type="protein sequence ID" value="KAG2115866.1"/>
    <property type="molecule type" value="Genomic_DNA"/>
</dbReference>
<protein>
    <submittedName>
        <fullName evidence="1">Uncharacterized protein</fullName>
    </submittedName>
</protein>
<reference evidence="1" key="1">
    <citation type="journal article" date="2020" name="New Phytol.">
        <title>Comparative genomics reveals dynamic genome evolution in host specialist ectomycorrhizal fungi.</title>
        <authorList>
            <person name="Lofgren L.A."/>
            <person name="Nguyen N.H."/>
            <person name="Vilgalys R."/>
            <person name="Ruytinx J."/>
            <person name="Liao H.L."/>
            <person name="Branco S."/>
            <person name="Kuo A."/>
            <person name="LaButti K."/>
            <person name="Lipzen A."/>
            <person name="Andreopoulos W."/>
            <person name="Pangilinan J."/>
            <person name="Riley R."/>
            <person name="Hundley H."/>
            <person name="Na H."/>
            <person name="Barry K."/>
            <person name="Grigoriev I.V."/>
            <person name="Stajich J.E."/>
            <person name="Kennedy P.G."/>
        </authorList>
    </citation>
    <scope>NUCLEOTIDE SEQUENCE</scope>
    <source>
        <strain evidence="1">FC423</strain>
    </source>
</reference>
<evidence type="ECO:0000313" key="2">
    <source>
        <dbReference type="Proteomes" id="UP000823399"/>
    </source>
</evidence>
<gene>
    <name evidence="1" type="ORF">F5147DRAFT_649295</name>
</gene>
<dbReference type="GeneID" id="64695590"/>
<dbReference type="RefSeq" id="XP_041297245.1">
    <property type="nucleotide sequence ID" value="XM_041433331.1"/>
</dbReference>
<evidence type="ECO:0000313" key="1">
    <source>
        <dbReference type="EMBL" id="KAG2115866.1"/>
    </source>
</evidence>
<name>A0A9P7FEC3_9AGAM</name>
<dbReference type="OrthoDB" id="10636714at2759"/>
<dbReference type="Proteomes" id="UP000823399">
    <property type="component" value="Unassembled WGS sequence"/>
</dbReference>
<accession>A0A9P7FEC3</accession>
<dbReference type="AlphaFoldDB" id="A0A9P7FEC3"/>
<sequence length="345" mass="38638">MTAECAWKKKGSTQEHDFLLCTLLEWHHSNIHVRQKVKVDSTALATTRTKLAWRGAANMRRARSTKEWTLSIMQRYSIQFSSIGKLQDSPKSAKNGVIRRNTYKLRGNSGIRSQTTLRGLTCLVNVTLVRVRLGRTATRDSAGLVTTDNPSTPVHARPARMESKLCRAEASVFPNSQPVLLDSVCKCGFKEEKYHKFGGALIGLTVEATMFQITGHARPRPLGSSYGPRARVLCSLEMSHENQWSDERNSSPGRRRTDEFAVLLTIILNLIIPSRGTSEPVSVLKFSGHPHEGCRRARTQTFGAVKNAGSFIATPEVWLWMFNISQHFPRLPHRIGMTYRPPSTG</sequence>